<evidence type="ECO:0000313" key="3">
    <source>
        <dbReference type="Proteomes" id="UP000430232"/>
    </source>
</evidence>
<dbReference type="EMBL" id="CABVPL010000058">
    <property type="protein sequence ID" value="VWC16769.1"/>
    <property type="molecule type" value="Genomic_DNA"/>
</dbReference>
<dbReference type="Proteomes" id="UP000430232">
    <property type="component" value="Unassembled WGS sequence"/>
</dbReference>
<dbReference type="AlphaFoldDB" id="A0A6H9SIT9"/>
<dbReference type="Proteomes" id="UP000494222">
    <property type="component" value="Unassembled WGS sequence"/>
</dbReference>
<keyword evidence="3" id="KW-1185">Reference proteome</keyword>
<dbReference type="GeneID" id="99792885"/>
<name>A0A6H9SIT9_9BURK</name>
<protein>
    <submittedName>
        <fullName evidence="1">Uncharacterized protein</fullName>
    </submittedName>
</protein>
<dbReference type="RefSeq" id="WP_151068750.1">
    <property type="nucleotide sequence ID" value="NZ_CABVPL010000058.1"/>
</dbReference>
<reference evidence="2 4" key="2">
    <citation type="submission" date="2019-09" db="EMBL/GenBank/DDBJ databases">
        <authorList>
            <person name="Depoorter E."/>
        </authorList>
    </citation>
    <scope>NUCLEOTIDE SEQUENCE [LARGE SCALE GENOMIC DNA]</scope>
    <source>
        <strain evidence="2">LMG 24064</strain>
    </source>
</reference>
<sequence length="74" mass="7891">MYPVFSFLMDLLPGRRAGSFSPSAKVNRVTFSGAVDRSDGVILSIHGGDALVRWPKGGKSVERVSNLVAIVTEA</sequence>
<evidence type="ECO:0000313" key="1">
    <source>
        <dbReference type="EMBL" id="KAB0630835.1"/>
    </source>
</evidence>
<evidence type="ECO:0000313" key="2">
    <source>
        <dbReference type="EMBL" id="VWC16769.1"/>
    </source>
</evidence>
<dbReference type="OrthoDB" id="9009237at2"/>
<organism evidence="1 3">
    <name type="scientific">Burkholderia latens</name>
    <dbReference type="NCBI Taxonomy" id="488446"/>
    <lineage>
        <taxon>Bacteria</taxon>
        <taxon>Pseudomonadati</taxon>
        <taxon>Pseudomonadota</taxon>
        <taxon>Betaproteobacteria</taxon>
        <taxon>Burkholderiales</taxon>
        <taxon>Burkholderiaceae</taxon>
        <taxon>Burkholderia</taxon>
        <taxon>Burkholderia cepacia complex</taxon>
    </lineage>
</organism>
<accession>A0A6H9SIT9</accession>
<gene>
    <name evidence="2" type="ORF">BLA24064_05589</name>
    <name evidence="1" type="ORF">F7R21_33470</name>
</gene>
<proteinExistence type="predicted"/>
<evidence type="ECO:0000313" key="4">
    <source>
        <dbReference type="Proteomes" id="UP000494222"/>
    </source>
</evidence>
<dbReference type="EMBL" id="VZOJ01000215">
    <property type="protein sequence ID" value="KAB0630835.1"/>
    <property type="molecule type" value="Genomic_DNA"/>
</dbReference>
<reference evidence="1 3" key="1">
    <citation type="submission" date="2019-09" db="EMBL/GenBank/DDBJ databases">
        <title>Draft genome sequences of 48 bacterial type strains from the CCUG.</title>
        <authorList>
            <person name="Tunovic T."/>
            <person name="Pineiro-Iglesias B."/>
            <person name="Unosson C."/>
            <person name="Inganas E."/>
            <person name="Ohlen M."/>
            <person name="Cardew S."/>
            <person name="Jensie-Markopoulos S."/>
            <person name="Salva-Serra F."/>
            <person name="Jaen-Luchoro D."/>
            <person name="Karlsson R."/>
            <person name="Svensson-Stadler L."/>
            <person name="Chun J."/>
            <person name="Moore E."/>
        </authorList>
    </citation>
    <scope>NUCLEOTIDE SEQUENCE [LARGE SCALE GENOMIC DNA]</scope>
    <source>
        <strain evidence="1 3">CCUG 54555</strain>
    </source>
</reference>